<keyword evidence="2 8" id="KW-0812">Transmembrane</keyword>
<feature type="transmembrane region" description="Helical" evidence="10">
    <location>
        <begin position="80"/>
        <end position="110"/>
    </location>
</feature>
<feature type="domain" description="G-protein coupled receptors family 1 profile" evidence="11">
    <location>
        <begin position="59"/>
        <end position="319"/>
    </location>
</feature>
<dbReference type="FunFam" id="1.20.1070.10:FF:000291">
    <property type="entry name" value="Predicted protein"/>
    <property type="match status" value="1"/>
</dbReference>
<comment type="similarity">
    <text evidence="8">Belongs to the G-protein coupled receptor 1 family.</text>
</comment>
<dbReference type="PRINTS" id="PR00237">
    <property type="entry name" value="GPCRRHODOPSN"/>
</dbReference>
<keyword evidence="13" id="KW-1185">Reference proteome</keyword>
<feature type="transmembrane region" description="Helical" evidence="10">
    <location>
        <begin position="299"/>
        <end position="322"/>
    </location>
</feature>
<keyword evidence="4 8" id="KW-0297">G-protein coupled receptor</keyword>
<dbReference type="PANTHER" id="PTHR45695:SF9">
    <property type="entry name" value="LEUCOKININ RECEPTOR"/>
    <property type="match status" value="1"/>
</dbReference>
<dbReference type="STRING" id="46731.A0A3M6TKH2"/>
<keyword evidence="3 10" id="KW-1133">Transmembrane helix</keyword>
<dbReference type="GO" id="GO:0005886">
    <property type="term" value="C:plasma membrane"/>
    <property type="evidence" value="ECO:0007669"/>
    <property type="project" value="TreeGrafter"/>
</dbReference>
<evidence type="ECO:0000256" key="5">
    <source>
        <dbReference type="ARBA" id="ARBA00023136"/>
    </source>
</evidence>
<feature type="transmembrane region" description="Helical" evidence="10">
    <location>
        <begin position="264"/>
        <end position="287"/>
    </location>
</feature>
<evidence type="ECO:0000256" key="3">
    <source>
        <dbReference type="ARBA" id="ARBA00022989"/>
    </source>
</evidence>
<comment type="caution">
    <text evidence="12">The sequence shown here is derived from an EMBL/GenBank/DDBJ whole genome shotgun (WGS) entry which is preliminary data.</text>
</comment>
<evidence type="ECO:0000313" key="12">
    <source>
        <dbReference type="EMBL" id="RMX41892.1"/>
    </source>
</evidence>
<keyword evidence="7 8" id="KW-0807">Transducer</keyword>
<evidence type="ECO:0000256" key="6">
    <source>
        <dbReference type="ARBA" id="ARBA00023170"/>
    </source>
</evidence>
<feature type="region of interest" description="Disordered" evidence="9">
    <location>
        <begin position="355"/>
        <end position="386"/>
    </location>
</feature>
<proteinExistence type="inferred from homology"/>
<evidence type="ECO:0000256" key="9">
    <source>
        <dbReference type="SAM" id="MobiDB-lite"/>
    </source>
</evidence>
<feature type="transmembrane region" description="Helical" evidence="10">
    <location>
        <begin position="47"/>
        <end position="68"/>
    </location>
</feature>
<dbReference type="SUPFAM" id="SSF81321">
    <property type="entry name" value="Family A G protein-coupled receptor-like"/>
    <property type="match status" value="1"/>
</dbReference>
<dbReference type="PROSITE" id="PS00237">
    <property type="entry name" value="G_PROTEIN_RECEP_F1_1"/>
    <property type="match status" value="1"/>
</dbReference>
<dbReference type="GO" id="GO:0004930">
    <property type="term" value="F:G protein-coupled receptor activity"/>
    <property type="evidence" value="ECO:0007669"/>
    <property type="project" value="UniProtKB-KW"/>
</dbReference>
<comment type="subcellular location">
    <subcellularLocation>
        <location evidence="1">Membrane</location>
        <topology evidence="1">Multi-pass membrane protein</topology>
    </subcellularLocation>
</comment>
<dbReference type="EMBL" id="RCHS01003431">
    <property type="protein sequence ID" value="RMX41892.1"/>
    <property type="molecule type" value="Genomic_DNA"/>
</dbReference>
<evidence type="ECO:0000259" key="11">
    <source>
        <dbReference type="PROSITE" id="PS50262"/>
    </source>
</evidence>
<protein>
    <recommendedName>
        <fullName evidence="11">G-protein coupled receptors family 1 profile domain-containing protein</fullName>
    </recommendedName>
</protein>
<evidence type="ECO:0000256" key="7">
    <source>
        <dbReference type="ARBA" id="ARBA00023224"/>
    </source>
</evidence>
<evidence type="ECO:0000256" key="4">
    <source>
        <dbReference type="ARBA" id="ARBA00023040"/>
    </source>
</evidence>
<feature type="transmembrane region" description="Helical" evidence="10">
    <location>
        <begin position="130"/>
        <end position="151"/>
    </location>
</feature>
<evidence type="ECO:0000256" key="8">
    <source>
        <dbReference type="RuleBase" id="RU000688"/>
    </source>
</evidence>
<dbReference type="PROSITE" id="PS50262">
    <property type="entry name" value="G_PROTEIN_RECEP_F1_2"/>
    <property type="match status" value="1"/>
</dbReference>
<evidence type="ECO:0000256" key="1">
    <source>
        <dbReference type="ARBA" id="ARBA00004141"/>
    </source>
</evidence>
<accession>A0A3M6TKH2</accession>
<dbReference type="InterPro" id="IPR017452">
    <property type="entry name" value="GPCR_Rhodpsn_7TM"/>
</dbReference>
<dbReference type="PANTHER" id="PTHR45695">
    <property type="entry name" value="LEUCOKININ RECEPTOR-RELATED"/>
    <property type="match status" value="1"/>
</dbReference>
<feature type="transmembrane region" description="Helical" evidence="10">
    <location>
        <begin position="213"/>
        <end position="237"/>
    </location>
</feature>
<evidence type="ECO:0000313" key="13">
    <source>
        <dbReference type="Proteomes" id="UP000275408"/>
    </source>
</evidence>
<name>A0A3M6TKH2_POCDA</name>
<keyword evidence="6 8" id="KW-0675">Receptor</keyword>
<organism evidence="12 13">
    <name type="scientific">Pocillopora damicornis</name>
    <name type="common">Cauliflower coral</name>
    <name type="synonym">Millepora damicornis</name>
    <dbReference type="NCBI Taxonomy" id="46731"/>
    <lineage>
        <taxon>Eukaryota</taxon>
        <taxon>Metazoa</taxon>
        <taxon>Cnidaria</taxon>
        <taxon>Anthozoa</taxon>
        <taxon>Hexacorallia</taxon>
        <taxon>Scleractinia</taxon>
        <taxon>Astrocoeniina</taxon>
        <taxon>Pocilloporidae</taxon>
        <taxon>Pocillopora</taxon>
    </lineage>
</organism>
<dbReference type="Gene3D" id="1.20.1070.10">
    <property type="entry name" value="Rhodopsin 7-helix transmembrane proteins"/>
    <property type="match status" value="1"/>
</dbReference>
<dbReference type="Proteomes" id="UP000275408">
    <property type="component" value="Unassembled WGS sequence"/>
</dbReference>
<gene>
    <name evidence="12" type="ORF">pdam_00006677</name>
</gene>
<sequence>MNVENFIEGIFYAEWVPGSCSNDTTMAMCGGRGQGDSTVSLQATLTLLYAVIFPIALLGNSLVLYVVFKRQSMRNALNLLIVNMAVADLLVTIFVIPWSVSYLFVGLQWFGGIFGKILCKTIQFSLTTSIAASVITLMVITVDRFLTIVFVWKTCLNLRTSKASLAIIWIISIAIMGHYLKVFTVDQPLKNMGDENYYCYPNWQTMPDDFDKYFNVVAFAALYAFPLILMAILYSLIIHKLWSERIASGGDSDINSSKKRVVKMLITVTLAFAVCWLPMHIIHYYIHFELETYTCMSKYLILLSFWLGHANSAINPVLYVIFNKTFRRAFLHALHIQSFNSINLKTSIVRVTSNRRPSSPFTPTRSSFITGNNNEESHPHTPPISHSRSLKEIYAYGKLIQRNDNSKSSNSCSDDGKTNRRSIMVVMDRMTCV</sequence>
<keyword evidence="5 10" id="KW-0472">Membrane</keyword>
<feature type="transmembrane region" description="Helical" evidence="10">
    <location>
        <begin position="163"/>
        <end position="180"/>
    </location>
</feature>
<reference evidence="12 13" key="1">
    <citation type="journal article" date="2018" name="Sci. Rep.">
        <title>Comparative analysis of the Pocillopora damicornis genome highlights role of immune system in coral evolution.</title>
        <authorList>
            <person name="Cunning R."/>
            <person name="Bay R.A."/>
            <person name="Gillette P."/>
            <person name="Baker A.C."/>
            <person name="Traylor-Knowles N."/>
        </authorList>
    </citation>
    <scope>NUCLEOTIDE SEQUENCE [LARGE SCALE GENOMIC DNA]</scope>
    <source>
        <strain evidence="12">RSMAS</strain>
        <tissue evidence="12">Whole animal</tissue>
    </source>
</reference>
<feature type="compositionally biased region" description="Low complexity" evidence="9">
    <location>
        <begin position="355"/>
        <end position="368"/>
    </location>
</feature>
<evidence type="ECO:0000256" key="10">
    <source>
        <dbReference type="SAM" id="Phobius"/>
    </source>
</evidence>
<dbReference type="Pfam" id="PF00001">
    <property type="entry name" value="7tm_1"/>
    <property type="match status" value="1"/>
</dbReference>
<dbReference type="SMART" id="SM01381">
    <property type="entry name" value="7TM_GPCR_Srsx"/>
    <property type="match status" value="1"/>
</dbReference>
<evidence type="ECO:0000256" key="2">
    <source>
        <dbReference type="ARBA" id="ARBA00022692"/>
    </source>
</evidence>
<dbReference type="OrthoDB" id="5964776at2759"/>
<dbReference type="InterPro" id="IPR000276">
    <property type="entry name" value="GPCR_Rhodpsn"/>
</dbReference>
<dbReference type="AlphaFoldDB" id="A0A3M6TKH2"/>